<dbReference type="Proteomes" id="UP000192907">
    <property type="component" value="Unassembled WGS sequence"/>
</dbReference>
<dbReference type="PANTHER" id="PTHR11071">
    <property type="entry name" value="PEPTIDYL-PROLYL CIS-TRANS ISOMERASE"/>
    <property type="match status" value="1"/>
</dbReference>
<sequence length="218" mass="23444">MIRTVFAFVFCSFLLSCDRSSDSPTFQQRQQPNFLDVEKLTVTEKVYFDISIDDEPAGRVVIGLFGNNVPATARNFRILSTGEQGLGLADKPLDYTGSSFHRIVPGFVVQGGDIIKGDGTGGESIYGATFPDESFAIPHDRAGLVSMANRGPDTNSSQFFITLAPAPWLNGRHVVFGKVLEGDAVIDQMTQQAADGLDGATKVPVVITEAGMFEDGES</sequence>
<dbReference type="RefSeq" id="WP_132322889.1">
    <property type="nucleotide sequence ID" value="NZ_FWZT01000020.1"/>
</dbReference>
<organism evidence="9 10">
    <name type="scientific">Pseudobacteriovorax antillogorgiicola</name>
    <dbReference type="NCBI Taxonomy" id="1513793"/>
    <lineage>
        <taxon>Bacteria</taxon>
        <taxon>Pseudomonadati</taxon>
        <taxon>Bdellovibrionota</taxon>
        <taxon>Oligoflexia</taxon>
        <taxon>Oligoflexales</taxon>
        <taxon>Pseudobacteriovoracaceae</taxon>
        <taxon>Pseudobacteriovorax</taxon>
    </lineage>
</organism>
<accession>A0A1Y6CG11</accession>
<dbReference type="GO" id="GO:0005737">
    <property type="term" value="C:cytoplasm"/>
    <property type="evidence" value="ECO:0007669"/>
    <property type="project" value="TreeGrafter"/>
</dbReference>
<dbReference type="PROSITE" id="PS51257">
    <property type="entry name" value="PROKAR_LIPOPROTEIN"/>
    <property type="match status" value="1"/>
</dbReference>
<feature type="domain" description="PPIase cyclophilin-type" evidence="8">
    <location>
        <begin position="47"/>
        <end position="212"/>
    </location>
</feature>
<evidence type="ECO:0000313" key="9">
    <source>
        <dbReference type="EMBL" id="SMF59942.1"/>
    </source>
</evidence>
<dbReference type="PROSITE" id="PS50072">
    <property type="entry name" value="CSA_PPIASE_2"/>
    <property type="match status" value="1"/>
</dbReference>
<dbReference type="GO" id="GO:0003755">
    <property type="term" value="F:peptidyl-prolyl cis-trans isomerase activity"/>
    <property type="evidence" value="ECO:0007669"/>
    <property type="project" value="UniProtKB-UniRule"/>
</dbReference>
<dbReference type="InterPro" id="IPR020892">
    <property type="entry name" value="Cyclophilin-type_PPIase_CS"/>
</dbReference>
<keyword evidence="4" id="KW-0732">Signal</keyword>
<dbReference type="FunFam" id="2.40.100.10:FF:000019">
    <property type="entry name" value="Peptidyl-prolyl cis-trans isomerase"/>
    <property type="match status" value="1"/>
</dbReference>
<comment type="catalytic activity">
    <reaction evidence="1 7">
        <text>[protein]-peptidylproline (omega=180) = [protein]-peptidylproline (omega=0)</text>
        <dbReference type="Rhea" id="RHEA:16237"/>
        <dbReference type="Rhea" id="RHEA-COMP:10747"/>
        <dbReference type="Rhea" id="RHEA-COMP:10748"/>
        <dbReference type="ChEBI" id="CHEBI:83833"/>
        <dbReference type="ChEBI" id="CHEBI:83834"/>
        <dbReference type="EC" id="5.2.1.8"/>
    </reaction>
</comment>
<evidence type="ECO:0000313" key="10">
    <source>
        <dbReference type="Proteomes" id="UP000192907"/>
    </source>
</evidence>
<evidence type="ECO:0000256" key="5">
    <source>
        <dbReference type="ARBA" id="ARBA00023110"/>
    </source>
</evidence>
<dbReference type="Pfam" id="PF00160">
    <property type="entry name" value="Pro_isomerase"/>
    <property type="match status" value="1"/>
</dbReference>
<dbReference type="SUPFAM" id="SSF50891">
    <property type="entry name" value="Cyclophilin-like"/>
    <property type="match status" value="1"/>
</dbReference>
<keyword evidence="6 7" id="KW-0413">Isomerase</keyword>
<dbReference type="AlphaFoldDB" id="A0A1Y6CG11"/>
<name>A0A1Y6CG11_9BACT</name>
<evidence type="ECO:0000256" key="2">
    <source>
        <dbReference type="ARBA" id="ARBA00002388"/>
    </source>
</evidence>
<protein>
    <recommendedName>
        <fullName evidence="7">Peptidyl-prolyl cis-trans isomerase</fullName>
        <shortName evidence="7">PPIase</shortName>
        <ecNumber evidence="7">5.2.1.8</ecNumber>
    </recommendedName>
</protein>
<dbReference type="PANTHER" id="PTHR11071:SF561">
    <property type="entry name" value="PEPTIDYL-PROLYL CIS-TRANS ISOMERASE D-RELATED"/>
    <property type="match status" value="1"/>
</dbReference>
<evidence type="ECO:0000256" key="1">
    <source>
        <dbReference type="ARBA" id="ARBA00000971"/>
    </source>
</evidence>
<evidence type="ECO:0000259" key="8">
    <source>
        <dbReference type="PROSITE" id="PS50072"/>
    </source>
</evidence>
<dbReference type="GO" id="GO:0006457">
    <property type="term" value="P:protein folding"/>
    <property type="evidence" value="ECO:0007669"/>
    <property type="project" value="InterPro"/>
</dbReference>
<dbReference type="PRINTS" id="PR00153">
    <property type="entry name" value="CSAPPISMRASE"/>
</dbReference>
<evidence type="ECO:0000256" key="4">
    <source>
        <dbReference type="ARBA" id="ARBA00022729"/>
    </source>
</evidence>
<dbReference type="InterPro" id="IPR029000">
    <property type="entry name" value="Cyclophilin-like_dom_sf"/>
</dbReference>
<dbReference type="EC" id="5.2.1.8" evidence="7"/>
<proteinExistence type="inferred from homology"/>
<gene>
    <name evidence="9" type="ORF">SAMN06296036_12064</name>
</gene>
<keyword evidence="10" id="KW-1185">Reference proteome</keyword>
<comment type="similarity">
    <text evidence="3 7">Belongs to the cyclophilin-type PPIase family.</text>
</comment>
<dbReference type="GO" id="GO:0016018">
    <property type="term" value="F:cyclosporin A binding"/>
    <property type="evidence" value="ECO:0007669"/>
    <property type="project" value="TreeGrafter"/>
</dbReference>
<dbReference type="EMBL" id="FWZT01000020">
    <property type="protein sequence ID" value="SMF59942.1"/>
    <property type="molecule type" value="Genomic_DNA"/>
</dbReference>
<dbReference type="OrthoDB" id="5292780at2"/>
<evidence type="ECO:0000256" key="3">
    <source>
        <dbReference type="ARBA" id="ARBA00007365"/>
    </source>
</evidence>
<evidence type="ECO:0000256" key="6">
    <source>
        <dbReference type="ARBA" id="ARBA00023235"/>
    </source>
</evidence>
<dbReference type="InterPro" id="IPR002130">
    <property type="entry name" value="Cyclophilin-type_PPIase_dom"/>
</dbReference>
<dbReference type="Gene3D" id="2.40.100.10">
    <property type="entry name" value="Cyclophilin-like"/>
    <property type="match status" value="1"/>
</dbReference>
<comment type="function">
    <text evidence="2 7">PPIases accelerate the folding of proteins. It catalyzes the cis-trans isomerization of proline imidic peptide bonds in oligopeptides.</text>
</comment>
<evidence type="ECO:0000256" key="7">
    <source>
        <dbReference type="RuleBase" id="RU363019"/>
    </source>
</evidence>
<reference evidence="10" key="1">
    <citation type="submission" date="2017-04" db="EMBL/GenBank/DDBJ databases">
        <authorList>
            <person name="Varghese N."/>
            <person name="Submissions S."/>
        </authorList>
    </citation>
    <scope>NUCLEOTIDE SEQUENCE [LARGE SCALE GENOMIC DNA]</scope>
    <source>
        <strain evidence="10">RKEM611</strain>
    </source>
</reference>
<dbReference type="STRING" id="1513793.SAMN06296036_12064"/>
<keyword evidence="5 7" id="KW-0697">Rotamase</keyword>
<dbReference type="PIRSF" id="PIRSF001467">
    <property type="entry name" value="Peptidylpro_ismrse"/>
    <property type="match status" value="1"/>
</dbReference>
<dbReference type="InterPro" id="IPR024936">
    <property type="entry name" value="Cyclophilin-type_PPIase"/>
</dbReference>
<dbReference type="PROSITE" id="PS00170">
    <property type="entry name" value="CSA_PPIASE_1"/>
    <property type="match status" value="1"/>
</dbReference>